<dbReference type="Pfam" id="PF00772">
    <property type="entry name" value="DnaB"/>
    <property type="match status" value="1"/>
</dbReference>
<evidence type="ECO:0000256" key="5">
    <source>
        <dbReference type="ARBA" id="ARBA00022801"/>
    </source>
</evidence>
<keyword evidence="9" id="KW-0413">Isomerase</keyword>
<keyword evidence="4" id="KW-0547">Nucleotide-binding</keyword>
<dbReference type="EMBL" id="BNBC01000061">
    <property type="protein sequence ID" value="GHF11904.1"/>
    <property type="molecule type" value="Genomic_DNA"/>
</dbReference>
<reference evidence="13" key="1">
    <citation type="journal article" date="2014" name="Int. J. Syst. Evol. Microbiol.">
        <title>Complete genome sequence of Corynebacterium casei LMG S-19264T (=DSM 44701T), isolated from a smear-ripened cheese.</title>
        <authorList>
            <consortium name="US DOE Joint Genome Institute (JGI-PGF)"/>
            <person name="Walter F."/>
            <person name="Albersmeier A."/>
            <person name="Kalinowski J."/>
            <person name="Ruckert C."/>
        </authorList>
    </citation>
    <scope>NUCLEOTIDE SEQUENCE</scope>
    <source>
        <strain evidence="13">JCM 3302</strain>
    </source>
</reference>
<dbReference type="GO" id="GO:0005524">
    <property type="term" value="F:ATP binding"/>
    <property type="evidence" value="ECO:0007669"/>
    <property type="project" value="UniProtKB-KW"/>
</dbReference>
<sequence length="445" mass="48325">MIDEQLAVSSPEAESRVLGACLMATPAHDPVAEAARFLEDGDLEPANELVWAAIQRLHGASKPTGLPMVEAELRRAGELERAGGAVRLSQLAMEACGPGEVGYYADLVHGYAALRRYQAALARAVQASRLTAPTDVPEAIRAHQAELDVLALGDGEADAHFGRLGDDLDEHLRMLETPIEAAAVTGLVDLDHVVKLRSGNIVVVAGRPGMGKSALTLGIALANAASGRPTLVHSMEMGKPEVLNRVLAARARVGLHHLMDGGPAIEDGDWTRMVRVLPELSALPLWMDYAARLTPSRVRHRIKALTREAGRSPLVIIDYLQLMYTDQRNSRQSPYERVSEISRELKVIAEETGAVIICCAQLNRGSEHREGKRPAVSDLRDSGQIEQDASVIILLHREDYYEPTSEHAGEVDLIVGKNRNGVTTTVTVAHQLHFARIRDMAREDG</sequence>
<dbReference type="Proteomes" id="UP000641386">
    <property type="component" value="Unassembled WGS sequence"/>
</dbReference>
<keyword evidence="3" id="KW-0235">DNA replication</keyword>
<evidence type="ECO:0000256" key="11">
    <source>
        <dbReference type="ARBA" id="ARBA00048954"/>
    </source>
</evidence>
<dbReference type="GO" id="GO:0016787">
    <property type="term" value="F:hydrolase activity"/>
    <property type="evidence" value="ECO:0007669"/>
    <property type="project" value="UniProtKB-KW"/>
</dbReference>
<evidence type="ECO:0000256" key="9">
    <source>
        <dbReference type="ARBA" id="ARBA00023235"/>
    </source>
</evidence>
<evidence type="ECO:0000256" key="7">
    <source>
        <dbReference type="ARBA" id="ARBA00022840"/>
    </source>
</evidence>
<dbReference type="GO" id="GO:0006269">
    <property type="term" value="P:DNA replication, synthesis of primer"/>
    <property type="evidence" value="ECO:0007669"/>
    <property type="project" value="UniProtKB-KW"/>
</dbReference>
<dbReference type="PANTHER" id="PTHR30153">
    <property type="entry name" value="REPLICATIVE DNA HELICASE DNAB"/>
    <property type="match status" value="1"/>
</dbReference>
<dbReference type="InterPro" id="IPR036185">
    <property type="entry name" value="DNA_heli_DnaB-like_N_sf"/>
</dbReference>
<evidence type="ECO:0000256" key="6">
    <source>
        <dbReference type="ARBA" id="ARBA00022806"/>
    </source>
</evidence>
<gene>
    <name evidence="13" type="ORF">GCM10014715_79540</name>
</gene>
<evidence type="ECO:0000256" key="2">
    <source>
        <dbReference type="ARBA" id="ARBA00022515"/>
    </source>
</evidence>
<dbReference type="GO" id="GO:1990077">
    <property type="term" value="C:primosome complex"/>
    <property type="evidence" value="ECO:0007669"/>
    <property type="project" value="UniProtKB-KW"/>
</dbReference>
<keyword evidence="2" id="KW-0639">Primosome</keyword>
<dbReference type="InterPro" id="IPR007693">
    <property type="entry name" value="DNA_helicase_DnaB-like_N"/>
</dbReference>
<dbReference type="InterPro" id="IPR003593">
    <property type="entry name" value="AAA+_ATPase"/>
</dbReference>
<protein>
    <recommendedName>
        <fullName evidence="10">DNA 5'-3' helicase</fullName>
        <ecNumber evidence="10">5.6.2.3</ecNumber>
    </recommendedName>
</protein>
<evidence type="ECO:0000313" key="14">
    <source>
        <dbReference type="Proteomes" id="UP000641386"/>
    </source>
</evidence>
<dbReference type="Gene3D" id="1.10.860.10">
    <property type="entry name" value="DNAb Helicase, Chain A"/>
    <property type="match status" value="1"/>
</dbReference>
<keyword evidence="6 13" id="KW-0347">Helicase</keyword>
<dbReference type="PROSITE" id="PS51199">
    <property type="entry name" value="SF4_HELICASE"/>
    <property type="match status" value="1"/>
</dbReference>
<dbReference type="GO" id="GO:0003677">
    <property type="term" value="F:DNA binding"/>
    <property type="evidence" value="ECO:0007669"/>
    <property type="project" value="UniProtKB-KW"/>
</dbReference>
<reference evidence="13" key="2">
    <citation type="submission" date="2020-09" db="EMBL/GenBank/DDBJ databases">
        <authorList>
            <person name="Sun Q."/>
            <person name="Ohkuma M."/>
        </authorList>
    </citation>
    <scope>NUCLEOTIDE SEQUENCE</scope>
    <source>
        <strain evidence="13">JCM 3302</strain>
    </source>
</reference>
<dbReference type="EC" id="5.6.2.3" evidence="10"/>
<evidence type="ECO:0000256" key="3">
    <source>
        <dbReference type="ARBA" id="ARBA00022705"/>
    </source>
</evidence>
<comment type="catalytic activity">
    <reaction evidence="11">
        <text>ATP + H2O = ADP + phosphate + H(+)</text>
        <dbReference type="Rhea" id="RHEA:13065"/>
        <dbReference type="ChEBI" id="CHEBI:15377"/>
        <dbReference type="ChEBI" id="CHEBI:15378"/>
        <dbReference type="ChEBI" id="CHEBI:30616"/>
        <dbReference type="ChEBI" id="CHEBI:43474"/>
        <dbReference type="ChEBI" id="CHEBI:456216"/>
        <dbReference type="EC" id="5.6.2.3"/>
    </reaction>
</comment>
<evidence type="ECO:0000313" key="13">
    <source>
        <dbReference type="EMBL" id="GHF11904.1"/>
    </source>
</evidence>
<proteinExistence type="inferred from homology"/>
<dbReference type="RefSeq" id="WP_189907650.1">
    <property type="nucleotide sequence ID" value="NZ_BNBC01000061.1"/>
</dbReference>
<dbReference type="SUPFAM" id="SSF52540">
    <property type="entry name" value="P-loop containing nucleoside triphosphate hydrolases"/>
    <property type="match status" value="1"/>
</dbReference>
<dbReference type="Pfam" id="PF03796">
    <property type="entry name" value="DnaB_C"/>
    <property type="match status" value="1"/>
</dbReference>
<comment type="caution">
    <text evidence="13">The sequence shown here is derived from an EMBL/GenBank/DDBJ whole genome shotgun (WGS) entry which is preliminary data.</text>
</comment>
<dbReference type="SMART" id="SM00382">
    <property type="entry name" value="AAA"/>
    <property type="match status" value="1"/>
</dbReference>
<feature type="domain" description="SF4 helicase" evidence="12">
    <location>
        <begin position="176"/>
        <end position="444"/>
    </location>
</feature>
<accession>A0A919AKJ8</accession>
<name>A0A919AKJ8_9ACTN</name>
<comment type="similarity">
    <text evidence="1">Belongs to the helicase family. DnaB subfamily.</text>
</comment>
<evidence type="ECO:0000256" key="8">
    <source>
        <dbReference type="ARBA" id="ARBA00023125"/>
    </source>
</evidence>
<keyword evidence="14" id="KW-1185">Reference proteome</keyword>
<keyword evidence="7" id="KW-0067">ATP-binding</keyword>
<dbReference type="InterPro" id="IPR027417">
    <property type="entry name" value="P-loop_NTPase"/>
</dbReference>
<keyword evidence="5" id="KW-0378">Hydrolase</keyword>
<evidence type="ECO:0000259" key="12">
    <source>
        <dbReference type="PROSITE" id="PS51199"/>
    </source>
</evidence>
<dbReference type="GO" id="GO:0005829">
    <property type="term" value="C:cytosol"/>
    <property type="evidence" value="ECO:0007669"/>
    <property type="project" value="TreeGrafter"/>
</dbReference>
<dbReference type="PANTHER" id="PTHR30153:SF2">
    <property type="entry name" value="REPLICATIVE DNA HELICASE"/>
    <property type="match status" value="1"/>
</dbReference>
<dbReference type="CDD" id="cd00984">
    <property type="entry name" value="DnaB_C"/>
    <property type="match status" value="1"/>
</dbReference>
<dbReference type="SUPFAM" id="SSF48024">
    <property type="entry name" value="N-terminal domain of DnaB helicase"/>
    <property type="match status" value="1"/>
</dbReference>
<dbReference type="GO" id="GO:0043139">
    <property type="term" value="F:5'-3' DNA helicase activity"/>
    <property type="evidence" value="ECO:0007669"/>
    <property type="project" value="UniProtKB-EC"/>
</dbReference>
<evidence type="ECO:0000256" key="4">
    <source>
        <dbReference type="ARBA" id="ARBA00022741"/>
    </source>
</evidence>
<dbReference type="InterPro" id="IPR007694">
    <property type="entry name" value="DNA_helicase_DnaB-like_C"/>
</dbReference>
<evidence type="ECO:0000256" key="1">
    <source>
        <dbReference type="ARBA" id="ARBA00008428"/>
    </source>
</evidence>
<organism evidence="13 14">
    <name type="scientific">Streptomyces spiralis</name>
    <dbReference type="NCBI Taxonomy" id="66376"/>
    <lineage>
        <taxon>Bacteria</taxon>
        <taxon>Bacillati</taxon>
        <taxon>Actinomycetota</taxon>
        <taxon>Actinomycetes</taxon>
        <taxon>Kitasatosporales</taxon>
        <taxon>Streptomycetaceae</taxon>
        <taxon>Streptomyces</taxon>
    </lineage>
</organism>
<dbReference type="InterPro" id="IPR016136">
    <property type="entry name" value="DNA_helicase_N/primase_C"/>
</dbReference>
<evidence type="ECO:0000256" key="10">
    <source>
        <dbReference type="ARBA" id="ARBA00044969"/>
    </source>
</evidence>
<dbReference type="Gene3D" id="3.40.50.300">
    <property type="entry name" value="P-loop containing nucleotide triphosphate hydrolases"/>
    <property type="match status" value="1"/>
</dbReference>
<keyword evidence="8" id="KW-0238">DNA-binding</keyword>
<dbReference type="AlphaFoldDB" id="A0A919AKJ8"/>